<dbReference type="RefSeq" id="WP_097068539.1">
    <property type="nucleotide sequence ID" value="NZ_OBMT01000001.1"/>
</dbReference>
<keyword evidence="3" id="KW-1185">Reference proteome</keyword>
<keyword evidence="1" id="KW-1133">Transmembrane helix</keyword>
<evidence type="ECO:0008006" key="4">
    <source>
        <dbReference type="Google" id="ProtNLM"/>
    </source>
</evidence>
<feature type="transmembrane region" description="Helical" evidence="1">
    <location>
        <begin position="88"/>
        <end position="106"/>
    </location>
</feature>
<keyword evidence="1" id="KW-0472">Membrane</keyword>
<sequence>MRSYFILLGIVAFTILGDYALKSAALRASPFATTWFAGGALLYALTALGWVWLMQTQNLAQIAVLYSSATILGLTAVGVAFFGETLSLRQVVGLGAALFSVLVMEAEA</sequence>
<evidence type="ECO:0000313" key="3">
    <source>
        <dbReference type="Proteomes" id="UP000219111"/>
    </source>
</evidence>
<dbReference type="EMBL" id="OBMT01000001">
    <property type="protein sequence ID" value="SOB94623.1"/>
    <property type="molecule type" value="Genomic_DNA"/>
</dbReference>
<reference evidence="3" key="1">
    <citation type="submission" date="2017-08" db="EMBL/GenBank/DDBJ databases">
        <authorList>
            <person name="Varghese N."/>
            <person name="Submissions S."/>
        </authorList>
    </citation>
    <scope>NUCLEOTIDE SEQUENCE [LARGE SCALE GENOMIC DNA]</scope>
    <source>
        <strain evidence="3">JA276</strain>
    </source>
</reference>
<dbReference type="SUPFAM" id="SSF103481">
    <property type="entry name" value="Multidrug resistance efflux transporter EmrE"/>
    <property type="match status" value="1"/>
</dbReference>
<feature type="transmembrane region" description="Helical" evidence="1">
    <location>
        <begin position="35"/>
        <end position="53"/>
    </location>
</feature>
<dbReference type="OrthoDB" id="7777654at2"/>
<proteinExistence type="predicted"/>
<feature type="transmembrane region" description="Helical" evidence="1">
    <location>
        <begin position="62"/>
        <end position="82"/>
    </location>
</feature>
<name>A0A285RKJ7_9RHOB</name>
<protein>
    <recommendedName>
        <fullName evidence="4">EamA-like transporter family protein</fullName>
    </recommendedName>
</protein>
<dbReference type="Proteomes" id="UP000219111">
    <property type="component" value="Unassembled WGS sequence"/>
</dbReference>
<organism evidence="2 3">
    <name type="scientific">Rhodobacter maris</name>
    <dbReference type="NCBI Taxonomy" id="446682"/>
    <lineage>
        <taxon>Bacteria</taxon>
        <taxon>Pseudomonadati</taxon>
        <taxon>Pseudomonadota</taxon>
        <taxon>Alphaproteobacteria</taxon>
        <taxon>Rhodobacterales</taxon>
        <taxon>Rhodobacter group</taxon>
        <taxon>Rhodobacter</taxon>
    </lineage>
</organism>
<gene>
    <name evidence="2" type="ORF">SAMN05877831_101545</name>
</gene>
<dbReference type="Gene3D" id="1.10.3730.20">
    <property type="match status" value="1"/>
</dbReference>
<dbReference type="InterPro" id="IPR037185">
    <property type="entry name" value="EmrE-like"/>
</dbReference>
<evidence type="ECO:0000256" key="1">
    <source>
        <dbReference type="SAM" id="Phobius"/>
    </source>
</evidence>
<evidence type="ECO:0000313" key="2">
    <source>
        <dbReference type="EMBL" id="SOB94623.1"/>
    </source>
</evidence>
<accession>A0A285RKJ7</accession>
<dbReference type="AlphaFoldDB" id="A0A285RKJ7"/>
<keyword evidence="1" id="KW-0812">Transmembrane</keyword>